<proteinExistence type="inferred from homology"/>
<feature type="binding site" evidence="4">
    <location>
        <position position="108"/>
    </location>
    <ligand>
        <name>substrate</name>
    </ligand>
</feature>
<dbReference type="STRING" id="670483.S7QDX9"/>
<comment type="similarity">
    <text evidence="1">Belongs to the aldo/keto reductase family.</text>
</comment>
<feature type="domain" description="NADP-dependent oxidoreductase" evidence="6">
    <location>
        <begin position="17"/>
        <end position="277"/>
    </location>
</feature>
<dbReference type="Proteomes" id="UP000030669">
    <property type="component" value="Unassembled WGS sequence"/>
</dbReference>
<reference evidence="7 8" key="1">
    <citation type="journal article" date="2012" name="Science">
        <title>The Paleozoic origin of enzymatic lignin decomposition reconstructed from 31 fungal genomes.</title>
        <authorList>
            <person name="Floudas D."/>
            <person name="Binder M."/>
            <person name="Riley R."/>
            <person name="Barry K."/>
            <person name="Blanchette R.A."/>
            <person name="Henrissat B."/>
            <person name="Martinez A.T."/>
            <person name="Otillar R."/>
            <person name="Spatafora J.W."/>
            <person name="Yadav J.S."/>
            <person name="Aerts A."/>
            <person name="Benoit I."/>
            <person name="Boyd A."/>
            <person name="Carlson A."/>
            <person name="Copeland A."/>
            <person name="Coutinho P.M."/>
            <person name="de Vries R.P."/>
            <person name="Ferreira P."/>
            <person name="Findley K."/>
            <person name="Foster B."/>
            <person name="Gaskell J."/>
            <person name="Glotzer D."/>
            <person name="Gorecki P."/>
            <person name="Heitman J."/>
            <person name="Hesse C."/>
            <person name="Hori C."/>
            <person name="Igarashi K."/>
            <person name="Jurgens J.A."/>
            <person name="Kallen N."/>
            <person name="Kersten P."/>
            <person name="Kohler A."/>
            <person name="Kuees U."/>
            <person name="Kumar T.K.A."/>
            <person name="Kuo A."/>
            <person name="LaButti K."/>
            <person name="Larrondo L.F."/>
            <person name="Lindquist E."/>
            <person name="Ling A."/>
            <person name="Lombard V."/>
            <person name="Lucas S."/>
            <person name="Lundell T."/>
            <person name="Martin R."/>
            <person name="McLaughlin D.J."/>
            <person name="Morgenstern I."/>
            <person name="Morin E."/>
            <person name="Murat C."/>
            <person name="Nagy L.G."/>
            <person name="Nolan M."/>
            <person name="Ohm R.A."/>
            <person name="Patyshakuliyeva A."/>
            <person name="Rokas A."/>
            <person name="Ruiz-Duenas F.J."/>
            <person name="Sabat G."/>
            <person name="Salamov A."/>
            <person name="Samejima M."/>
            <person name="Schmutz J."/>
            <person name="Slot J.C."/>
            <person name="St John F."/>
            <person name="Stenlid J."/>
            <person name="Sun H."/>
            <person name="Sun S."/>
            <person name="Syed K."/>
            <person name="Tsang A."/>
            <person name="Wiebenga A."/>
            <person name="Young D."/>
            <person name="Pisabarro A."/>
            <person name="Eastwood D.C."/>
            <person name="Martin F."/>
            <person name="Cullen D."/>
            <person name="Grigoriev I.V."/>
            <person name="Hibbett D.S."/>
        </authorList>
    </citation>
    <scope>NUCLEOTIDE SEQUENCE [LARGE SCALE GENOMIC DNA]</scope>
    <source>
        <strain evidence="7 8">ATCC 11539</strain>
    </source>
</reference>
<feature type="site" description="Lowers pKa of active site Tyr" evidence="5">
    <location>
        <position position="77"/>
    </location>
</feature>
<accession>S7QDX9</accession>
<keyword evidence="2" id="KW-0521">NADP</keyword>
<evidence type="ECO:0000313" key="7">
    <source>
        <dbReference type="EMBL" id="EPQ57622.1"/>
    </source>
</evidence>
<dbReference type="InterPro" id="IPR023210">
    <property type="entry name" value="NADP_OxRdtase_dom"/>
</dbReference>
<evidence type="ECO:0000259" key="6">
    <source>
        <dbReference type="Pfam" id="PF00248"/>
    </source>
</evidence>
<dbReference type="InterPro" id="IPR020471">
    <property type="entry name" value="AKR"/>
</dbReference>
<sequence length="326" mass="36218">MSFPSFRLNNGLDIPGLGIGCWMGYVGQGEDQEVTNMVLNALKVGYRHIDTVRNERAVGIALREAGIPREHIFVTTKLTGEHHACVAKSLQKSLDNLGLDYVDLFLMHWPQALKENGWWEALKPHERPTFVDTWRDMEKLLPTGKVKSIGVSNFSMKTLEVLLKEASVVPAVNQVELHPLLPQLDLLSFCSSHGILLTAYSPLGKHKPMLVEHPSLQAIVQSWNEQCEIVTPAQVLLSWSAAKGIVVVPKCRDVGRMKENMKLVNLTDVEIAALDGIHTAPGMHRSVCGFHTRVRDDSTGKETGGCFGWTYEQLGWDMMEGGVMRG</sequence>
<dbReference type="OrthoDB" id="5945798at2759"/>
<dbReference type="eggNOG" id="KOG1577">
    <property type="taxonomic scope" value="Eukaryota"/>
</dbReference>
<dbReference type="GeneID" id="19305805"/>
<evidence type="ECO:0000256" key="1">
    <source>
        <dbReference type="ARBA" id="ARBA00007905"/>
    </source>
</evidence>
<dbReference type="CDD" id="cd19071">
    <property type="entry name" value="AKR_AKR1-5-like"/>
    <property type="match status" value="1"/>
</dbReference>
<dbReference type="Gene3D" id="3.20.20.100">
    <property type="entry name" value="NADP-dependent oxidoreductase domain"/>
    <property type="match status" value="1"/>
</dbReference>
<dbReference type="SUPFAM" id="SSF51430">
    <property type="entry name" value="NAD(P)-linked oxidoreductase"/>
    <property type="match status" value="1"/>
</dbReference>
<dbReference type="PROSITE" id="PS00062">
    <property type="entry name" value="ALDOKETO_REDUCTASE_2"/>
    <property type="match status" value="1"/>
</dbReference>
<dbReference type="Pfam" id="PF00248">
    <property type="entry name" value="Aldo_ket_red"/>
    <property type="match status" value="1"/>
</dbReference>
<dbReference type="HOGENOM" id="CLU_023205_0_0_1"/>
<dbReference type="PRINTS" id="PR00069">
    <property type="entry name" value="ALDKETRDTASE"/>
</dbReference>
<dbReference type="GO" id="GO:0016616">
    <property type="term" value="F:oxidoreductase activity, acting on the CH-OH group of donors, NAD or NADP as acceptor"/>
    <property type="evidence" value="ECO:0007669"/>
    <property type="project" value="UniProtKB-ARBA"/>
</dbReference>
<protein>
    <submittedName>
        <fullName evidence="7">Aado/keto reductase</fullName>
    </submittedName>
</protein>
<keyword evidence="8" id="KW-1185">Reference proteome</keyword>
<dbReference type="PIRSF" id="PIRSF000097">
    <property type="entry name" value="AKR"/>
    <property type="match status" value="1"/>
</dbReference>
<evidence type="ECO:0000256" key="5">
    <source>
        <dbReference type="PIRSR" id="PIRSR000097-3"/>
    </source>
</evidence>
<dbReference type="EMBL" id="KB469299">
    <property type="protein sequence ID" value="EPQ57622.1"/>
    <property type="molecule type" value="Genomic_DNA"/>
</dbReference>
<dbReference type="OMA" id="AVGIGCW"/>
<gene>
    <name evidence="7" type="ORF">GLOTRDRAFT_37939</name>
</gene>
<dbReference type="PANTHER" id="PTHR43827:SF3">
    <property type="entry name" value="NADP-DEPENDENT OXIDOREDUCTASE DOMAIN-CONTAINING PROTEIN"/>
    <property type="match status" value="1"/>
</dbReference>
<evidence type="ECO:0000313" key="8">
    <source>
        <dbReference type="Proteomes" id="UP000030669"/>
    </source>
</evidence>
<evidence type="ECO:0000256" key="4">
    <source>
        <dbReference type="PIRSR" id="PIRSR000097-2"/>
    </source>
</evidence>
<dbReference type="AlphaFoldDB" id="S7QDX9"/>
<dbReference type="RefSeq" id="XP_007863913.1">
    <property type="nucleotide sequence ID" value="XM_007865722.1"/>
</dbReference>
<organism evidence="7 8">
    <name type="scientific">Gloeophyllum trabeum (strain ATCC 11539 / FP-39264 / Madison 617)</name>
    <name type="common">Brown rot fungus</name>
    <dbReference type="NCBI Taxonomy" id="670483"/>
    <lineage>
        <taxon>Eukaryota</taxon>
        <taxon>Fungi</taxon>
        <taxon>Dikarya</taxon>
        <taxon>Basidiomycota</taxon>
        <taxon>Agaricomycotina</taxon>
        <taxon>Agaricomycetes</taxon>
        <taxon>Gloeophyllales</taxon>
        <taxon>Gloeophyllaceae</taxon>
        <taxon>Gloeophyllum</taxon>
    </lineage>
</organism>
<dbReference type="KEGG" id="gtr:GLOTRDRAFT_37939"/>
<dbReference type="FunFam" id="3.20.20.100:FF:000002">
    <property type="entry name" value="2,5-diketo-D-gluconic acid reductase A"/>
    <property type="match status" value="1"/>
</dbReference>
<evidence type="ECO:0000256" key="2">
    <source>
        <dbReference type="ARBA" id="ARBA00022857"/>
    </source>
</evidence>
<dbReference type="InterPro" id="IPR018170">
    <property type="entry name" value="Aldo/ket_reductase_CS"/>
</dbReference>
<evidence type="ECO:0000256" key="3">
    <source>
        <dbReference type="ARBA" id="ARBA00023002"/>
    </source>
</evidence>
<name>S7QDX9_GLOTA</name>
<dbReference type="InterPro" id="IPR036812">
    <property type="entry name" value="NAD(P)_OxRdtase_dom_sf"/>
</dbReference>
<dbReference type="PANTHER" id="PTHR43827">
    <property type="entry name" value="2,5-DIKETO-D-GLUCONIC ACID REDUCTASE"/>
    <property type="match status" value="1"/>
</dbReference>
<keyword evidence="3" id="KW-0560">Oxidoreductase</keyword>